<evidence type="ECO:0000313" key="2">
    <source>
        <dbReference type="Proteomes" id="UP000587462"/>
    </source>
</evidence>
<name>A0A7Y7E8Q0_STRMO</name>
<dbReference type="PDB" id="8CWX">
    <property type="method" value="NMR"/>
    <property type="chains" value="A=19-46"/>
</dbReference>
<dbReference type="EMBL" id="JABBXF010000049">
    <property type="protein sequence ID" value="NVK80280.1"/>
    <property type="molecule type" value="Genomic_DNA"/>
</dbReference>
<evidence type="ECO:0007829" key="3">
    <source>
        <dbReference type="PDB" id="8CWX"/>
    </source>
</evidence>
<dbReference type="Proteomes" id="UP000587462">
    <property type="component" value="Unassembled WGS sequence"/>
</dbReference>
<sequence>MSTEDLMSGFSFHVDAEEFAADAWAAQDMASGNPLTTTFCCSVQCG</sequence>
<proteinExistence type="evidence at protein level"/>
<comment type="caution">
    <text evidence="1">The sequence shown here is derived from an EMBL/GenBank/DDBJ whole genome shotgun (WGS) entry which is preliminary data.</text>
</comment>
<dbReference type="AlphaFoldDB" id="A0A7Y7E8Q0"/>
<protein>
    <submittedName>
        <fullName evidence="1">Uncharacterized protein</fullName>
    </submittedName>
</protein>
<gene>
    <name evidence="1" type="ORF">HG542_21850</name>
</gene>
<dbReference type="RefSeq" id="WP_171084027.1">
    <property type="nucleotide sequence ID" value="NZ_BNBU01000008.1"/>
</dbReference>
<evidence type="ECO:0000313" key="1">
    <source>
        <dbReference type="EMBL" id="NVK80280.1"/>
    </source>
</evidence>
<accession>A0A7Y7E8Q0</accession>
<dbReference type="SMR" id="A0A7Y7E8Q0"/>
<reference evidence="1 2" key="1">
    <citation type="submission" date="2020-04" db="EMBL/GenBank/DDBJ databases">
        <title>Draft Genome Sequence of Streptomyces morookaense DSM 40503, an 8-azaguanine-producing strain.</title>
        <authorList>
            <person name="Qi J."/>
            <person name="Gao J.-M."/>
        </authorList>
    </citation>
    <scope>NUCLEOTIDE SEQUENCE [LARGE SCALE GENOMIC DNA]</scope>
    <source>
        <strain evidence="1 2">DSM 40503</strain>
    </source>
</reference>
<reference evidence="3" key="2">
    <citation type="journal article" date="2022" name="J. Am. Chem. Soc.">
        <title>Class V Lanthipeptide Cyclase Directs the Biosynthesis of a Stapled Peptide Natural Product.</title>
        <authorList>
            <person name="Pei Z.F."/>
            <person name="Zhu L."/>
            <person name="Sarksian R."/>
            <person name="van der Donk W.A."/>
            <person name="Nair S.K."/>
        </authorList>
    </citation>
    <scope>STRUCTURE BY NMR OF 19-46</scope>
</reference>
<keyword evidence="3" id="KW-0002">3D-structure</keyword>
<keyword evidence="2" id="KW-1185">Reference proteome</keyword>
<organism evidence="1 2">
    <name type="scientific">Streptomyces morookaense</name>
    <name type="common">Streptoverticillium morookaense</name>
    <dbReference type="NCBI Taxonomy" id="1970"/>
    <lineage>
        <taxon>Bacteria</taxon>
        <taxon>Bacillati</taxon>
        <taxon>Actinomycetota</taxon>
        <taxon>Actinomycetes</taxon>
        <taxon>Kitasatosporales</taxon>
        <taxon>Streptomycetaceae</taxon>
        <taxon>Streptomyces</taxon>
    </lineage>
</organism>